<evidence type="ECO:0000256" key="1">
    <source>
        <dbReference type="SAM" id="MobiDB-lite"/>
    </source>
</evidence>
<dbReference type="SUPFAM" id="SSF50891">
    <property type="entry name" value="Cyclophilin-like"/>
    <property type="match status" value="1"/>
</dbReference>
<feature type="compositionally biased region" description="Polar residues" evidence="1">
    <location>
        <begin position="645"/>
        <end position="663"/>
    </location>
</feature>
<dbReference type="Gene3D" id="2.40.100.10">
    <property type="entry name" value="Cyclophilin-like"/>
    <property type="match status" value="1"/>
</dbReference>
<proteinExistence type="predicted"/>
<feature type="region of interest" description="Disordered" evidence="1">
    <location>
        <begin position="645"/>
        <end position="665"/>
    </location>
</feature>
<evidence type="ECO:0000313" key="3">
    <source>
        <dbReference type="Proteomes" id="UP001497623"/>
    </source>
</evidence>
<gene>
    <name evidence="2" type="ORF">MNOR_LOCUS18957</name>
</gene>
<dbReference type="AlphaFoldDB" id="A0AAV2R0B9"/>
<protein>
    <submittedName>
        <fullName evidence="2">Uncharacterized protein</fullName>
    </submittedName>
</protein>
<accession>A0AAV2R0B9</accession>
<name>A0AAV2R0B9_MEGNR</name>
<comment type="caution">
    <text evidence="2">The sequence shown here is derived from an EMBL/GenBank/DDBJ whole genome shotgun (WGS) entry which is preliminary data.</text>
</comment>
<sequence>MNTMSTSRSLRYADCSRRQRDRSLREQAAMHRRLRREYYCCLKGPLVTPCYHSSWRTCIKKGINCKVYSCKAPNGSMAHIWPAGTPARERRLRSSRERKEYSLLTGKNVNYLAPQSTLSLQMSLCRIGTSCILGHLCMSLVVRVCICPLKNHNDNHQEYIFKGEVTSNSRQKRCSIDNCRHFRGLYSKMAVFWYRNIKRPCDDLAIISLESTSLHLRNIKNIVDVGPRPSKRAINVMDRRENHETNGKISYEQILCLKQCSFINHDLTTFSEYYLPIGKKEYFELNTCFGSIICTKLRMRTRMLLNLEKFFNEETVIKENDIKKETESDNEEKVNDNMVSEENSIDQAEERELFANMKMKLIAKLMLQHVQATHHVKMDFNDSVDWEKLAKTNVMDRMYLVLLNEALIQPETIKAGSYAVVESSTGTKSAHLSVQEGRIHLHGLENTEPPENSYTIPMLPLQTFVNPDQPEVFMDLCAGGRWLGRVYIRLIGKSRHAQQFLALCLGVLGATYRGARFAEVGFRGMPGECVVCEEYVTENGISNKGILDGLINEGEDIRRQGMVFKSTWDGADFLICTRDLRNQSFRCPIGEVVSGLSVIREAARGHGPIREVIITAVGAVLEGNFSGAQPIHFIPQANVREISLPTNNSGHRDGSQGNQSMDLNHQDMDLGNKSYDLGSQYDELAIESEDSEDIKPVLKIKNEKDNFYH</sequence>
<dbReference type="InterPro" id="IPR029000">
    <property type="entry name" value="Cyclophilin-like_dom_sf"/>
</dbReference>
<feature type="non-terminal residue" evidence="2">
    <location>
        <position position="709"/>
    </location>
</feature>
<dbReference type="Proteomes" id="UP001497623">
    <property type="component" value="Unassembled WGS sequence"/>
</dbReference>
<reference evidence="2 3" key="1">
    <citation type="submission" date="2024-05" db="EMBL/GenBank/DDBJ databases">
        <authorList>
            <person name="Wallberg A."/>
        </authorList>
    </citation>
    <scope>NUCLEOTIDE SEQUENCE [LARGE SCALE GENOMIC DNA]</scope>
</reference>
<dbReference type="EMBL" id="CAXKWB010013834">
    <property type="protein sequence ID" value="CAL4108700.1"/>
    <property type="molecule type" value="Genomic_DNA"/>
</dbReference>
<organism evidence="2 3">
    <name type="scientific">Meganyctiphanes norvegica</name>
    <name type="common">Northern krill</name>
    <name type="synonym">Thysanopoda norvegica</name>
    <dbReference type="NCBI Taxonomy" id="48144"/>
    <lineage>
        <taxon>Eukaryota</taxon>
        <taxon>Metazoa</taxon>
        <taxon>Ecdysozoa</taxon>
        <taxon>Arthropoda</taxon>
        <taxon>Crustacea</taxon>
        <taxon>Multicrustacea</taxon>
        <taxon>Malacostraca</taxon>
        <taxon>Eumalacostraca</taxon>
        <taxon>Eucarida</taxon>
        <taxon>Euphausiacea</taxon>
        <taxon>Euphausiidae</taxon>
        <taxon>Meganyctiphanes</taxon>
    </lineage>
</organism>
<keyword evidence="3" id="KW-1185">Reference proteome</keyword>
<evidence type="ECO:0000313" key="2">
    <source>
        <dbReference type="EMBL" id="CAL4108700.1"/>
    </source>
</evidence>